<dbReference type="PANTHER" id="PTHR44846">
    <property type="entry name" value="MANNOSYL-D-GLYCERATE TRANSPORT/METABOLISM SYSTEM REPRESSOR MNGR-RELATED"/>
    <property type="match status" value="1"/>
</dbReference>
<dbReference type="PRINTS" id="PR00035">
    <property type="entry name" value="HTHGNTR"/>
</dbReference>
<dbReference type="PROSITE" id="PS50949">
    <property type="entry name" value="HTH_GNTR"/>
    <property type="match status" value="1"/>
</dbReference>
<protein>
    <submittedName>
        <fullName evidence="5">Phosphonate metabolism transcriptional regulator PhnF</fullName>
    </submittedName>
</protein>
<name>A0A1B7LGY9_9FIRM</name>
<evidence type="ECO:0000313" key="6">
    <source>
        <dbReference type="Proteomes" id="UP000078532"/>
    </source>
</evidence>
<proteinExistence type="predicted"/>
<evidence type="ECO:0000256" key="1">
    <source>
        <dbReference type="ARBA" id="ARBA00023015"/>
    </source>
</evidence>
<organism evidence="5 6">
    <name type="scientific">Desulfotomaculum copahuensis</name>
    <dbReference type="NCBI Taxonomy" id="1838280"/>
    <lineage>
        <taxon>Bacteria</taxon>
        <taxon>Bacillati</taxon>
        <taxon>Bacillota</taxon>
        <taxon>Clostridia</taxon>
        <taxon>Eubacteriales</taxon>
        <taxon>Desulfotomaculaceae</taxon>
        <taxon>Desulfotomaculum</taxon>
    </lineage>
</organism>
<feature type="domain" description="HTH gntR-type" evidence="4">
    <location>
        <begin position="39"/>
        <end position="107"/>
    </location>
</feature>
<dbReference type="STRING" id="1838280.A6M21_05970"/>
<dbReference type="CDD" id="cd07377">
    <property type="entry name" value="WHTH_GntR"/>
    <property type="match status" value="1"/>
</dbReference>
<dbReference type="InterPro" id="IPR036388">
    <property type="entry name" value="WH-like_DNA-bd_sf"/>
</dbReference>
<dbReference type="GO" id="GO:0003700">
    <property type="term" value="F:DNA-binding transcription factor activity"/>
    <property type="evidence" value="ECO:0007669"/>
    <property type="project" value="InterPro"/>
</dbReference>
<dbReference type="NCBIfam" id="TIGR02325">
    <property type="entry name" value="C_P_lyase_phnF"/>
    <property type="match status" value="1"/>
</dbReference>
<keyword evidence="2" id="KW-0238">DNA-binding</keyword>
<dbReference type="GO" id="GO:0003677">
    <property type="term" value="F:DNA binding"/>
    <property type="evidence" value="ECO:0007669"/>
    <property type="project" value="UniProtKB-KW"/>
</dbReference>
<dbReference type="Pfam" id="PF07702">
    <property type="entry name" value="UTRA"/>
    <property type="match status" value="1"/>
</dbReference>
<gene>
    <name evidence="5" type="ORF">A6M21_05970</name>
</gene>
<dbReference type="AlphaFoldDB" id="A0A1B7LGY9"/>
<dbReference type="Proteomes" id="UP000078532">
    <property type="component" value="Unassembled WGS sequence"/>
</dbReference>
<evidence type="ECO:0000259" key="4">
    <source>
        <dbReference type="PROSITE" id="PS50949"/>
    </source>
</evidence>
<evidence type="ECO:0000313" key="5">
    <source>
        <dbReference type="EMBL" id="OAT85462.1"/>
    </source>
</evidence>
<keyword evidence="6" id="KW-1185">Reference proteome</keyword>
<dbReference type="InterPro" id="IPR036390">
    <property type="entry name" value="WH_DNA-bd_sf"/>
</dbReference>
<dbReference type="PANTHER" id="PTHR44846:SF1">
    <property type="entry name" value="MANNOSYL-D-GLYCERATE TRANSPORT_METABOLISM SYSTEM REPRESSOR MNGR-RELATED"/>
    <property type="match status" value="1"/>
</dbReference>
<dbReference type="Gene3D" id="3.40.1410.10">
    <property type="entry name" value="Chorismate lyase-like"/>
    <property type="match status" value="1"/>
</dbReference>
<dbReference type="InterPro" id="IPR050679">
    <property type="entry name" value="Bact_HTH_transcr_reg"/>
</dbReference>
<evidence type="ECO:0000256" key="3">
    <source>
        <dbReference type="ARBA" id="ARBA00023163"/>
    </source>
</evidence>
<accession>A0A1B7LGY9</accession>
<keyword evidence="3" id="KW-0804">Transcription</keyword>
<dbReference type="Pfam" id="PF00392">
    <property type="entry name" value="GntR"/>
    <property type="match status" value="1"/>
</dbReference>
<dbReference type="SMART" id="SM00345">
    <property type="entry name" value="HTH_GNTR"/>
    <property type="match status" value="1"/>
</dbReference>
<dbReference type="EMBL" id="LYVF01000062">
    <property type="protein sequence ID" value="OAT85462.1"/>
    <property type="molecule type" value="Genomic_DNA"/>
</dbReference>
<dbReference type="InterPro" id="IPR028978">
    <property type="entry name" value="Chorismate_lyase_/UTRA_dom_sf"/>
</dbReference>
<dbReference type="InterPro" id="IPR012702">
    <property type="entry name" value="CP_lyase_PhnF"/>
</dbReference>
<dbReference type="SMART" id="SM00866">
    <property type="entry name" value="UTRA"/>
    <property type="match status" value="1"/>
</dbReference>
<evidence type="ECO:0000256" key="2">
    <source>
        <dbReference type="ARBA" id="ARBA00023125"/>
    </source>
</evidence>
<keyword evidence="1" id="KW-0805">Transcription regulation</keyword>
<sequence>MLPGCCPDIRTGREVAAHYFFSGGAHGRVGTVIDKESGIPYYRQLMNIIRQQIASGTLKEGQQLPPEMELGAIYRVNRHTVRQAVGELCLQGLLYKIKGRGTFVANHCPECLEYRLTPQNRFTENIRQAGKMPASRVLQAVKTAAPGAVAGILGIKPLAPVYLLEILRLVDGLPFLVATNFLPAQHLPGFLEHVVDFSSLFAIYEQFYGIKPSRVKSNFQAVLPSPKEAMVLKIPAGTPVLKVDSLLKTQDDILIQYTVTCYRGDLARITVDW</sequence>
<dbReference type="GO" id="GO:0045892">
    <property type="term" value="P:negative regulation of DNA-templated transcription"/>
    <property type="evidence" value="ECO:0007669"/>
    <property type="project" value="TreeGrafter"/>
</dbReference>
<dbReference type="SUPFAM" id="SSF46785">
    <property type="entry name" value="Winged helix' DNA-binding domain"/>
    <property type="match status" value="1"/>
</dbReference>
<reference evidence="5 6" key="1">
    <citation type="submission" date="2016-04" db="EMBL/GenBank/DDBJ databases">
        <authorList>
            <person name="Evans L.H."/>
            <person name="Alamgir A."/>
            <person name="Owens N."/>
            <person name="Weber N.D."/>
            <person name="Virtaneva K."/>
            <person name="Barbian K."/>
            <person name="Babar A."/>
            <person name="Rosenke K."/>
        </authorList>
    </citation>
    <scope>NUCLEOTIDE SEQUENCE [LARGE SCALE GENOMIC DNA]</scope>
    <source>
        <strain evidence="5 6">LMa1</strain>
    </source>
</reference>
<comment type="caution">
    <text evidence="5">The sequence shown here is derived from an EMBL/GenBank/DDBJ whole genome shotgun (WGS) entry which is preliminary data.</text>
</comment>
<dbReference type="InterPro" id="IPR011663">
    <property type="entry name" value="UTRA"/>
</dbReference>
<dbReference type="Gene3D" id="1.10.10.10">
    <property type="entry name" value="Winged helix-like DNA-binding domain superfamily/Winged helix DNA-binding domain"/>
    <property type="match status" value="1"/>
</dbReference>
<dbReference type="SUPFAM" id="SSF64288">
    <property type="entry name" value="Chorismate lyase-like"/>
    <property type="match status" value="1"/>
</dbReference>
<dbReference type="InterPro" id="IPR000524">
    <property type="entry name" value="Tscrpt_reg_HTH_GntR"/>
</dbReference>